<dbReference type="PANTHER" id="PTHR33795">
    <property type="entry name" value="INSERTION ELEMENT IS150 PROTEIN INSJ"/>
    <property type="match status" value="1"/>
</dbReference>
<dbReference type="PANTHER" id="PTHR33795:SF1">
    <property type="entry name" value="INSERTION ELEMENT IS150 PROTEIN INSJ"/>
    <property type="match status" value="1"/>
</dbReference>
<comment type="similarity">
    <text evidence="1">Belongs to the IS150/IS1296 orfA family.</text>
</comment>
<dbReference type="InterPro" id="IPR036388">
    <property type="entry name" value="WH-like_DNA-bd_sf"/>
</dbReference>
<dbReference type="EMBL" id="JBGFFE010000002">
    <property type="protein sequence ID" value="MEY8762510.1"/>
    <property type="molecule type" value="Genomic_DNA"/>
</dbReference>
<reference evidence="4 5" key="1">
    <citation type="submission" date="2024-08" db="EMBL/GenBank/DDBJ databases">
        <title>Clostridium lapicellarii sp. nov., and Clostridium renhuaiense sp. nov., two species isolated from the mud in a fermentation cellar used for producing sauce-flavour Chinese liquors.</title>
        <authorList>
            <person name="Yang F."/>
            <person name="Wang H."/>
            <person name="Chen L.Q."/>
            <person name="Zhou N."/>
            <person name="Lu J.J."/>
            <person name="Pu X.X."/>
            <person name="Wan B."/>
            <person name="Wang L."/>
            <person name="Liu S.J."/>
        </authorList>
    </citation>
    <scope>NUCLEOTIDE SEQUENCE [LARGE SCALE GENOMIC DNA]</scope>
    <source>
        <strain evidence="4 5">MT-113</strain>
    </source>
</reference>
<evidence type="ECO:0000313" key="4">
    <source>
        <dbReference type="EMBL" id="MEY8762510.1"/>
    </source>
</evidence>
<feature type="domain" description="Insertion element IS150 protein InsJ-like helix-turn-helix" evidence="3">
    <location>
        <begin position="132"/>
        <end position="181"/>
    </location>
</feature>
<dbReference type="InterPro" id="IPR052057">
    <property type="entry name" value="IS150/IS1296_orfA-like"/>
</dbReference>
<feature type="domain" description="Insertion element IS150 protein InsJ-like helix-turn-helix" evidence="3">
    <location>
        <begin position="11"/>
        <end position="54"/>
    </location>
</feature>
<keyword evidence="5" id="KW-1185">Reference proteome</keyword>
<gene>
    <name evidence="4" type="ORF">AB8S09_02435</name>
</gene>
<accession>A0ABV4DTC5</accession>
<organism evidence="4 5">
    <name type="scientific">Clostridium lapidicellarium</name>
    <dbReference type="NCBI Taxonomy" id="3240931"/>
    <lineage>
        <taxon>Bacteria</taxon>
        <taxon>Bacillati</taxon>
        <taxon>Bacillota</taxon>
        <taxon>Clostridia</taxon>
        <taxon>Eubacteriales</taxon>
        <taxon>Clostridiaceae</taxon>
        <taxon>Clostridium</taxon>
    </lineage>
</organism>
<dbReference type="Proteomes" id="UP001565220">
    <property type="component" value="Unassembled WGS sequence"/>
</dbReference>
<keyword evidence="2" id="KW-0175">Coiled coil</keyword>
<evidence type="ECO:0000259" key="3">
    <source>
        <dbReference type="Pfam" id="PF13518"/>
    </source>
</evidence>
<dbReference type="InterPro" id="IPR010921">
    <property type="entry name" value="Trp_repressor/repl_initiator"/>
</dbReference>
<sequence>MSFKHKFSFEEKVKIVTEYLNGTNGFRESCRIYNVSQSGLKDWLRLYKTFGITAFKENNKCRKYSSYIKKNAVHDYFSRRLSVPEILIKYKMRSTTQLRKWIIKYNSHEELKTSGTGGTTIMTKGRKTTYEERITIVKCCIENENNYAQTAEKYQVSYQQVYTWLKKYETNGVKGLLDRRGHIKPEDEMSELEKLRAENRLLKAENKRKEMEMEFLKKLDEIERRRF</sequence>
<evidence type="ECO:0000256" key="2">
    <source>
        <dbReference type="SAM" id="Coils"/>
    </source>
</evidence>
<dbReference type="RefSeq" id="WP_369868441.1">
    <property type="nucleotide sequence ID" value="NZ_JBGFFE010000002.1"/>
</dbReference>
<dbReference type="InterPro" id="IPR055247">
    <property type="entry name" value="InsJ-like_HTH"/>
</dbReference>
<comment type="caution">
    <text evidence="4">The sequence shown here is derived from an EMBL/GenBank/DDBJ whole genome shotgun (WGS) entry which is preliminary data.</text>
</comment>
<evidence type="ECO:0000256" key="1">
    <source>
        <dbReference type="ARBA" id="ARBA00038232"/>
    </source>
</evidence>
<feature type="coiled-coil region" evidence="2">
    <location>
        <begin position="192"/>
        <end position="221"/>
    </location>
</feature>
<name>A0ABV4DTC5_9CLOT</name>
<dbReference type="Pfam" id="PF13518">
    <property type="entry name" value="HTH_28"/>
    <property type="match status" value="2"/>
</dbReference>
<dbReference type="SUPFAM" id="SSF48295">
    <property type="entry name" value="TrpR-like"/>
    <property type="match status" value="3"/>
</dbReference>
<evidence type="ECO:0000313" key="5">
    <source>
        <dbReference type="Proteomes" id="UP001565220"/>
    </source>
</evidence>
<protein>
    <submittedName>
        <fullName evidence="4">Transposase</fullName>
    </submittedName>
</protein>
<dbReference type="Gene3D" id="1.10.10.10">
    <property type="entry name" value="Winged helix-like DNA-binding domain superfamily/Winged helix DNA-binding domain"/>
    <property type="match status" value="2"/>
</dbReference>
<proteinExistence type="inferred from homology"/>